<keyword evidence="2" id="KW-1185">Reference proteome</keyword>
<organism evidence="1 2">
    <name type="scientific">Cirrhinus molitorella</name>
    <name type="common">mud carp</name>
    <dbReference type="NCBI Taxonomy" id="172907"/>
    <lineage>
        <taxon>Eukaryota</taxon>
        <taxon>Metazoa</taxon>
        <taxon>Chordata</taxon>
        <taxon>Craniata</taxon>
        <taxon>Vertebrata</taxon>
        <taxon>Euteleostomi</taxon>
        <taxon>Actinopterygii</taxon>
        <taxon>Neopterygii</taxon>
        <taxon>Teleostei</taxon>
        <taxon>Ostariophysi</taxon>
        <taxon>Cypriniformes</taxon>
        <taxon>Cyprinidae</taxon>
        <taxon>Labeoninae</taxon>
        <taxon>Labeonini</taxon>
        <taxon>Cirrhinus</taxon>
    </lineage>
</organism>
<evidence type="ECO:0000313" key="2">
    <source>
        <dbReference type="Proteomes" id="UP001187343"/>
    </source>
</evidence>
<sequence>MFTPKFCKKALRRMSYLHFIEAQENGRHSSRSSRCLHSVTASLDKRRVYVEKLVSERRQKFRRVWNIMMEFWGVSSLDPQD</sequence>
<gene>
    <name evidence="1" type="ORF">Q8A67_023019</name>
</gene>
<comment type="caution">
    <text evidence="1">The sequence shown here is derived from an EMBL/GenBank/DDBJ whole genome shotgun (WGS) entry which is preliminary data.</text>
</comment>
<protein>
    <submittedName>
        <fullName evidence="1">Uncharacterized protein</fullName>
    </submittedName>
</protein>
<dbReference type="Proteomes" id="UP001187343">
    <property type="component" value="Unassembled WGS sequence"/>
</dbReference>
<accession>A0AA88TCN5</accession>
<dbReference type="EMBL" id="JAUYZG010000022">
    <property type="protein sequence ID" value="KAK2873122.1"/>
    <property type="molecule type" value="Genomic_DNA"/>
</dbReference>
<proteinExistence type="predicted"/>
<evidence type="ECO:0000313" key="1">
    <source>
        <dbReference type="EMBL" id="KAK2873122.1"/>
    </source>
</evidence>
<reference evidence="1" key="1">
    <citation type="submission" date="2023-08" db="EMBL/GenBank/DDBJ databases">
        <title>Chromosome-level Genome Assembly of mud carp (Cirrhinus molitorella).</title>
        <authorList>
            <person name="Liu H."/>
        </authorList>
    </citation>
    <scope>NUCLEOTIDE SEQUENCE</scope>
    <source>
        <strain evidence="1">Prfri</strain>
        <tissue evidence="1">Muscle</tissue>
    </source>
</reference>
<dbReference type="AlphaFoldDB" id="A0AA88TCN5"/>
<name>A0AA88TCN5_9TELE</name>